<comment type="caution">
    <text evidence="1">The sequence shown here is derived from an EMBL/GenBank/DDBJ whole genome shotgun (WGS) entry which is preliminary data.</text>
</comment>
<dbReference type="RefSeq" id="WP_367623352.1">
    <property type="nucleotide sequence ID" value="NZ_JBFNQD010000001.1"/>
</dbReference>
<protein>
    <recommendedName>
        <fullName evidence="3">Lipoprotein</fullName>
    </recommendedName>
</protein>
<dbReference type="EMBL" id="JBFNQD010000001">
    <property type="protein sequence ID" value="MEW9305237.1"/>
    <property type="molecule type" value="Genomic_DNA"/>
</dbReference>
<dbReference type="PROSITE" id="PS51257">
    <property type="entry name" value="PROKAR_LIPOPROTEIN"/>
    <property type="match status" value="1"/>
</dbReference>
<dbReference type="Proteomes" id="UP001555786">
    <property type="component" value="Unassembled WGS sequence"/>
</dbReference>
<proteinExistence type="predicted"/>
<evidence type="ECO:0008006" key="3">
    <source>
        <dbReference type="Google" id="ProtNLM"/>
    </source>
</evidence>
<name>A0ABV3PHW7_9HYPH</name>
<evidence type="ECO:0000313" key="2">
    <source>
        <dbReference type="Proteomes" id="UP001555786"/>
    </source>
</evidence>
<keyword evidence="2" id="KW-1185">Reference proteome</keyword>
<gene>
    <name evidence="1" type="ORF">ABXS05_06800</name>
</gene>
<organism evidence="1 2">
    <name type="scientific">Labrys neptuniae</name>
    <dbReference type="NCBI Taxonomy" id="376174"/>
    <lineage>
        <taxon>Bacteria</taxon>
        <taxon>Pseudomonadati</taxon>
        <taxon>Pseudomonadota</taxon>
        <taxon>Alphaproteobacteria</taxon>
        <taxon>Hyphomicrobiales</taxon>
        <taxon>Xanthobacteraceae</taxon>
        <taxon>Labrys</taxon>
    </lineage>
</organism>
<sequence>MRLMIPVIFGVLGLAGCAGQGPNQVTEAQAKHAFQACGATPWVPFTPAQRRCMNMQRDAIDSRDDCLKNAAPDQVDRCATQIAKYTEAWRQCGGVAGGNRAVLCAIAKEPEGHRWLMGHKGQIP</sequence>
<evidence type="ECO:0000313" key="1">
    <source>
        <dbReference type="EMBL" id="MEW9305237.1"/>
    </source>
</evidence>
<accession>A0ABV3PHW7</accession>
<reference evidence="1 2" key="1">
    <citation type="submission" date="2024-07" db="EMBL/GenBank/DDBJ databases">
        <title>Description of Labrys sedimenti sp. nov., isolated from a diclofenac-degrading enrichment culture.</title>
        <authorList>
            <person name="Tancsics A."/>
            <person name="Csepanyi A."/>
        </authorList>
    </citation>
    <scope>NUCLEOTIDE SEQUENCE [LARGE SCALE GENOMIC DNA]</scope>
    <source>
        <strain evidence="1 2">LMG 23578</strain>
    </source>
</reference>